<dbReference type="Gene3D" id="3.90.75.20">
    <property type="match status" value="1"/>
</dbReference>
<reference evidence="3" key="1">
    <citation type="submission" date="2017-09" db="EMBL/GenBank/DDBJ databases">
        <authorList>
            <person name="Varghese N."/>
            <person name="Submissions S."/>
        </authorList>
    </citation>
    <scope>NUCLEOTIDE SEQUENCE [LARGE SCALE GENOMIC DNA]</scope>
    <source>
        <strain evidence="3">CGMCC 1.8913</strain>
    </source>
</reference>
<organism evidence="2 3">
    <name type="scientific">Terribacillus aidingensis</name>
    <dbReference type="NCBI Taxonomy" id="586416"/>
    <lineage>
        <taxon>Bacteria</taxon>
        <taxon>Bacillati</taxon>
        <taxon>Bacillota</taxon>
        <taxon>Bacilli</taxon>
        <taxon>Bacillales</taxon>
        <taxon>Bacillaceae</taxon>
        <taxon>Terribacillus</taxon>
    </lineage>
</organism>
<evidence type="ECO:0000313" key="2">
    <source>
        <dbReference type="EMBL" id="SNZ14518.1"/>
    </source>
</evidence>
<dbReference type="Proteomes" id="UP000219356">
    <property type="component" value="Unassembled WGS sequence"/>
</dbReference>
<dbReference type="Pfam" id="PF13392">
    <property type="entry name" value="HNH_3"/>
    <property type="match status" value="1"/>
</dbReference>
<dbReference type="EMBL" id="OBEK01000003">
    <property type="protein sequence ID" value="SNZ14518.1"/>
    <property type="molecule type" value="Genomic_DNA"/>
</dbReference>
<protein>
    <submittedName>
        <fullName evidence="2">HNH endonuclease</fullName>
    </submittedName>
</protein>
<keyword evidence="2" id="KW-0540">Nuclease</keyword>
<name>A0A285NZ84_9BACI</name>
<accession>A0A285NZ84</accession>
<proteinExistence type="predicted"/>
<dbReference type="GO" id="GO:0004519">
    <property type="term" value="F:endonuclease activity"/>
    <property type="evidence" value="ECO:0007669"/>
    <property type="project" value="UniProtKB-KW"/>
</dbReference>
<feature type="domain" description="HNH nuclease" evidence="1">
    <location>
        <begin position="120"/>
        <end position="163"/>
    </location>
</feature>
<dbReference type="InterPro" id="IPR044925">
    <property type="entry name" value="His-Me_finger_sf"/>
</dbReference>
<dbReference type="InterPro" id="IPR003615">
    <property type="entry name" value="HNH_nuc"/>
</dbReference>
<gene>
    <name evidence="2" type="ORF">SAMN05421503_2440</name>
</gene>
<keyword evidence="2" id="KW-0378">Hydrolase</keyword>
<evidence type="ECO:0000313" key="3">
    <source>
        <dbReference type="Proteomes" id="UP000219356"/>
    </source>
</evidence>
<keyword evidence="2" id="KW-0255">Endonuclease</keyword>
<keyword evidence="3" id="KW-1185">Reference proteome</keyword>
<dbReference type="OrthoDB" id="6638408at2"/>
<evidence type="ECO:0000259" key="1">
    <source>
        <dbReference type="Pfam" id="PF13392"/>
    </source>
</evidence>
<sequence length="197" mass="22824">MRLFTKEQHEFLVEHVEGRTTKELAEIMNNKFNLSVSKQQIHYYKKNHRLVSNISTAFNKGHIPKNKGTKGLYNSGGNKTSFKKGQKAHNYKPVGYERTDCYGYVLVKVNDEGPWHKRWRHKHKIVWEEANGPIPPNHVILFADQNKENIVAENLLLVSRKQLATLNKQDLLSNNAELTKTGIIMADLYQKISERTK</sequence>
<dbReference type="SUPFAM" id="SSF54060">
    <property type="entry name" value="His-Me finger endonucleases"/>
    <property type="match status" value="1"/>
</dbReference>
<dbReference type="AlphaFoldDB" id="A0A285NZ84"/>